<evidence type="ECO:0000313" key="2">
    <source>
        <dbReference type="EMBL" id="KAL0061365.1"/>
    </source>
</evidence>
<protein>
    <recommendedName>
        <fullName evidence="4">Gustatory receptor</fullName>
    </recommendedName>
</protein>
<feature type="transmembrane region" description="Helical" evidence="1">
    <location>
        <begin position="6"/>
        <end position="23"/>
    </location>
</feature>
<organism evidence="2 3">
    <name type="scientific">Marasmius tenuissimus</name>
    <dbReference type="NCBI Taxonomy" id="585030"/>
    <lineage>
        <taxon>Eukaryota</taxon>
        <taxon>Fungi</taxon>
        <taxon>Dikarya</taxon>
        <taxon>Basidiomycota</taxon>
        <taxon>Agaricomycotina</taxon>
        <taxon>Agaricomycetes</taxon>
        <taxon>Agaricomycetidae</taxon>
        <taxon>Agaricales</taxon>
        <taxon>Marasmiineae</taxon>
        <taxon>Marasmiaceae</taxon>
        <taxon>Marasmius</taxon>
    </lineage>
</organism>
<gene>
    <name evidence="2" type="ORF">AAF712_011823</name>
</gene>
<sequence length="111" mass="13131">MIVMYFVYGFYCLLFGIAVRTLLKYREQDRKMNFSLQLIWVTLLYVVSTLMVVLETWGMIRQSITEYKSARSRDFEGLFGFLTDDVGNDTWLYVVIARYIPLNLFDDVDPV</sequence>
<feature type="transmembrane region" description="Helical" evidence="1">
    <location>
        <begin position="35"/>
        <end position="60"/>
    </location>
</feature>
<name>A0ABR2ZI81_9AGAR</name>
<reference evidence="2 3" key="1">
    <citation type="submission" date="2024-05" db="EMBL/GenBank/DDBJ databases">
        <title>A draft genome resource for the thread blight pathogen Marasmius tenuissimus strain MS-2.</title>
        <authorList>
            <person name="Yulfo-Soto G.E."/>
            <person name="Baruah I.K."/>
            <person name="Amoako-Attah I."/>
            <person name="Bukari Y."/>
            <person name="Meinhardt L.W."/>
            <person name="Bailey B.A."/>
            <person name="Cohen S.P."/>
        </authorList>
    </citation>
    <scope>NUCLEOTIDE SEQUENCE [LARGE SCALE GENOMIC DNA]</scope>
    <source>
        <strain evidence="2 3">MS-2</strain>
    </source>
</reference>
<comment type="caution">
    <text evidence="2">The sequence shown here is derived from an EMBL/GenBank/DDBJ whole genome shotgun (WGS) entry which is preliminary data.</text>
</comment>
<keyword evidence="1" id="KW-1133">Transmembrane helix</keyword>
<dbReference type="Proteomes" id="UP001437256">
    <property type="component" value="Unassembled WGS sequence"/>
</dbReference>
<keyword evidence="1" id="KW-0472">Membrane</keyword>
<keyword evidence="1" id="KW-0812">Transmembrane</keyword>
<evidence type="ECO:0008006" key="4">
    <source>
        <dbReference type="Google" id="ProtNLM"/>
    </source>
</evidence>
<accession>A0ABR2ZI81</accession>
<dbReference type="EMBL" id="JBBXMP010000138">
    <property type="protein sequence ID" value="KAL0061365.1"/>
    <property type="molecule type" value="Genomic_DNA"/>
</dbReference>
<proteinExistence type="predicted"/>
<evidence type="ECO:0000256" key="1">
    <source>
        <dbReference type="SAM" id="Phobius"/>
    </source>
</evidence>
<keyword evidence="3" id="KW-1185">Reference proteome</keyword>
<evidence type="ECO:0000313" key="3">
    <source>
        <dbReference type="Proteomes" id="UP001437256"/>
    </source>
</evidence>